<proteinExistence type="inferred from homology"/>
<keyword evidence="4" id="KW-1185">Reference proteome</keyword>
<dbReference type="PRINTS" id="PR00081">
    <property type="entry name" value="GDHRDH"/>
</dbReference>
<reference evidence="3" key="1">
    <citation type="submission" date="2021-03" db="EMBL/GenBank/DDBJ databases">
        <authorList>
            <person name="Tagirdzhanova G."/>
        </authorList>
    </citation>
    <scope>NUCLEOTIDE SEQUENCE</scope>
</reference>
<accession>A0A8H3J2P0</accession>
<evidence type="ECO:0000256" key="2">
    <source>
        <dbReference type="RuleBase" id="RU000363"/>
    </source>
</evidence>
<name>A0A8H3J2P0_9LECA</name>
<dbReference type="InterPro" id="IPR051468">
    <property type="entry name" value="Fungal_SecMetab_SDRs"/>
</dbReference>
<dbReference type="PANTHER" id="PTHR43544:SF32">
    <property type="entry name" value="CHAIN DEHYDROGENASE, PUTATIVE (AFU_ORTHOLOGUE AFUA_5G01530)-RELATED"/>
    <property type="match status" value="1"/>
</dbReference>
<dbReference type="GO" id="GO:0016491">
    <property type="term" value="F:oxidoreductase activity"/>
    <property type="evidence" value="ECO:0007669"/>
    <property type="project" value="TreeGrafter"/>
</dbReference>
<sequence length="269" mass="28463">MGSVEKTVVLITGGMLTGPSLSHHIDSRTPLMISSANGGIGFELAAQLIAKDSYHVLLGSRSPEKGNAALKELQSRNLPGSIELIVIDVTDDESIEQAAAAVLNSLGKLDILVNNAAIAIPSQPLRNGLQEAFNTNATGPAIVVNAFASLLKKSTAMPRIINVSSGVGSIGRRLDPSSPSYKMQALEYRASKSALNMITACQWVEYGPQGFKVFAFCPGFAVSNLSHMNKLESGAKPTDEAVRPLVDIIEGKRDGEAGKFLNATGLYPW</sequence>
<evidence type="ECO:0000313" key="4">
    <source>
        <dbReference type="Proteomes" id="UP000664521"/>
    </source>
</evidence>
<dbReference type="PRINTS" id="PR00080">
    <property type="entry name" value="SDRFAMILY"/>
</dbReference>
<dbReference type="SUPFAM" id="SSF51735">
    <property type="entry name" value="NAD(P)-binding Rossmann-fold domains"/>
    <property type="match status" value="1"/>
</dbReference>
<dbReference type="PANTHER" id="PTHR43544">
    <property type="entry name" value="SHORT-CHAIN DEHYDROGENASE/REDUCTASE"/>
    <property type="match status" value="1"/>
</dbReference>
<dbReference type="Proteomes" id="UP000664521">
    <property type="component" value="Unassembled WGS sequence"/>
</dbReference>
<comment type="similarity">
    <text evidence="1 2">Belongs to the short-chain dehydrogenases/reductases (SDR) family.</text>
</comment>
<dbReference type="Pfam" id="PF00106">
    <property type="entry name" value="adh_short"/>
    <property type="match status" value="1"/>
</dbReference>
<dbReference type="InterPro" id="IPR002347">
    <property type="entry name" value="SDR_fam"/>
</dbReference>
<gene>
    <name evidence="3" type="ORF">HETSPECPRED_001795</name>
</gene>
<organism evidence="3 4">
    <name type="scientific">Heterodermia speciosa</name>
    <dbReference type="NCBI Taxonomy" id="116794"/>
    <lineage>
        <taxon>Eukaryota</taxon>
        <taxon>Fungi</taxon>
        <taxon>Dikarya</taxon>
        <taxon>Ascomycota</taxon>
        <taxon>Pezizomycotina</taxon>
        <taxon>Lecanoromycetes</taxon>
        <taxon>OSLEUM clade</taxon>
        <taxon>Lecanoromycetidae</taxon>
        <taxon>Caliciales</taxon>
        <taxon>Physciaceae</taxon>
        <taxon>Heterodermia</taxon>
    </lineage>
</organism>
<dbReference type="AlphaFoldDB" id="A0A8H3J2P0"/>
<dbReference type="InterPro" id="IPR036291">
    <property type="entry name" value="NAD(P)-bd_dom_sf"/>
</dbReference>
<dbReference type="OrthoDB" id="1933717at2759"/>
<dbReference type="GO" id="GO:0005737">
    <property type="term" value="C:cytoplasm"/>
    <property type="evidence" value="ECO:0007669"/>
    <property type="project" value="TreeGrafter"/>
</dbReference>
<dbReference type="Gene3D" id="3.40.50.720">
    <property type="entry name" value="NAD(P)-binding Rossmann-like Domain"/>
    <property type="match status" value="1"/>
</dbReference>
<dbReference type="GO" id="GO:0019748">
    <property type="term" value="P:secondary metabolic process"/>
    <property type="evidence" value="ECO:0007669"/>
    <property type="project" value="TreeGrafter"/>
</dbReference>
<dbReference type="EMBL" id="CAJPDS010000132">
    <property type="protein sequence ID" value="CAF9939494.1"/>
    <property type="molecule type" value="Genomic_DNA"/>
</dbReference>
<comment type="caution">
    <text evidence="3">The sequence shown here is derived from an EMBL/GenBank/DDBJ whole genome shotgun (WGS) entry which is preliminary data.</text>
</comment>
<protein>
    <submittedName>
        <fullName evidence="3">Uncharacterized protein</fullName>
    </submittedName>
</protein>
<evidence type="ECO:0000313" key="3">
    <source>
        <dbReference type="EMBL" id="CAF9939494.1"/>
    </source>
</evidence>
<evidence type="ECO:0000256" key="1">
    <source>
        <dbReference type="ARBA" id="ARBA00006484"/>
    </source>
</evidence>